<dbReference type="Pfam" id="PF00534">
    <property type="entry name" value="Glycos_transf_1"/>
    <property type="match status" value="1"/>
</dbReference>
<dbReference type="CDD" id="cd03809">
    <property type="entry name" value="GT4_MtfB-like"/>
    <property type="match status" value="1"/>
</dbReference>
<evidence type="ECO:0000313" key="4">
    <source>
        <dbReference type="EMBL" id="OGZ38083.1"/>
    </source>
</evidence>
<evidence type="ECO:0000256" key="1">
    <source>
        <dbReference type="ARBA" id="ARBA00022679"/>
    </source>
</evidence>
<dbReference type="InterPro" id="IPR028098">
    <property type="entry name" value="Glyco_trans_4-like_N"/>
</dbReference>
<dbReference type="GO" id="GO:0009103">
    <property type="term" value="P:lipopolysaccharide biosynthetic process"/>
    <property type="evidence" value="ECO:0007669"/>
    <property type="project" value="TreeGrafter"/>
</dbReference>
<gene>
    <name evidence="4" type="ORF">A3E90_01740</name>
</gene>
<dbReference type="SUPFAM" id="SSF53756">
    <property type="entry name" value="UDP-Glycosyltransferase/glycogen phosphorylase"/>
    <property type="match status" value="1"/>
</dbReference>
<organism evidence="4 5">
    <name type="scientific">Candidatus Portnoybacteria bacterium RIFCSPHIGHO2_12_FULL_40_11</name>
    <dbReference type="NCBI Taxonomy" id="1801998"/>
    <lineage>
        <taxon>Bacteria</taxon>
        <taxon>Candidatus Portnoyibacteriota</taxon>
    </lineage>
</organism>
<sequence>MHFPHFNLPIFCPAPFLVTIHDLVLKRFPTRRASKLGPILYRLKNLAYQFVIWRAIKKSEKIITVSNYTKNDILKYFKVRPEKIEVIYEGSPEIKLKTTTKNLKLLEKHNISKPYLLYVGNAYPHKNLERLILAFKKLIEDYETNLQLVLVGELDYFYQQLKDYTRYKIQDTRYKQIVFTDFVPDKDLEVLYKNASLYIFPSLCEGFGLPSLEAMSYGLPIISSKATCLPEILEEAAFYFDPENIEEITEAIKRVLEDSDLQKKLIVNGFEQIKKYSWSKMAEQTLGVYQKIILSRG</sequence>
<dbReference type="Proteomes" id="UP000177247">
    <property type="component" value="Unassembled WGS sequence"/>
</dbReference>
<dbReference type="FunFam" id="3.40.50.2000:FF:000119">
    <property type="entry name" value="Glycosyl transferase group 1"/>
    <property type="match status" value="1"/>
</dbReference>
<feature type="domain" description="Glycosyltransferase subfamily 4-like N-terminal" evidence="3">
    <location>
        <begin position="13"/>
        <end position="90"/>
    </location>
</feature>
<dbReference type="AlphaFoldDB" id="A0A1G2FJ54"/>
<keyword evidence="1" id="KW-0808">Transferase</keyword>
<dbReference type="PANTHER" id="PTHR46401:SF2">
    <property type="entry name" value="GLYCOSYLTRANSFERASE WBBK-RELATED"/>
    <property type="match status" value="1"/>
</dbReference>
<comment type="caution">
    <text evidence="4">The sequence shown here is derived from an EMBL/GenBank/DDBJ whole genome shotgun (WGS) entry which is preliminary data.</text>
</comment>
<dbReference type="Gene3D" id="3.40.50.2000">
    <property type="entry name" value="Glycogen Phosphorylase B"/>
    <property type="match status" value="2"/>
</dbReference>
<proteinExistence type="predicted"/>
<feature type="domain" description="Glycosyl transferase family 1" evidence="2">
    <location>
        <begin position="110"/>
        <end position="270"/>
    </location>
</feature>
<evidence type="ECO:0008006" key="6">
    <source>
        <dbReference type="Google" id="ProtNLM"/>
    </source>
</evidence>
<dbReference type="InterPro" id="IPR001296">
    <property type="entry name" value="Glyco_trans_1"/>
</dbReference>
<dbReference type="GO" id="GO:0016757">
    <property type="term" value="F:glycosyltransferase activity"/>
    <property type="evidence" value="ECO:0007669"/>
    <property type="project" value="InterPro"/>
</dbReference>
<evidence type="ECO:0000259" key="3">
    <source>
        <dbReference type="Pfam" id="PF13439"/>
    </source>
</evidence>
<dbReference type="PANTHER" id="PTHR46401">
    <property type="entry name" value="GLYCOSYLTRANSFERASE WBBK-RELATED"/>
    <property type="match status" value="1"/>
</dbReference>
<dbReference type="Pfam" id="PF13439">
    <property type="entry name" value="Glyco_transf_4"/>
    <property type="match status" value="1"/>
</dbReference>
<name>A0A1G2FJ54_9BACT</name>
<evidence type="ECO:0000259" key="2">
    <source>
        <dbReference type="Pfam" id="PF00534"/>
    </source>
</evidence>
<accession>A0A1G2FJ54</accession>
<evidence type="ECO:0000313" key="5">
    <source>
        <dbReference type="Proteomes" id="UP000177247"/>
    </source>
</evidence>
<reference evidence="4 5" key="1">
    <citation type="journal article" date="2016" name="Nat. Commun.">
        <title>Thousands of microbial genomes shed light on interconnected biogeochemical processes in an aquifer system.</title>
        <authorList>
            <person name="Anantharaman K."/>
            <person name="Brown C.T."/>
            <person name="Hug L.A."/>
            <person name="Sharon I."/>
            <person name="Castelle C.J."/>
            <person name="Probst A.J."/>
            <person name="Thomas B.C."/>
            <person name="Singh A."/>
            <person name="Wilkins M.J."/>
            <person name="Karaoz U."/>
            <person name="Brodie E.L."/>
            <person name="Williams K.H."/>
            <person name="Hubbard S.S."/>
            <person name="Banfield J.F."/>
        </authorList>
    </citation>
    <scope>NUCLEOTIDE SEQUENCE [LARGE SCALE GENOMIC DNA]</scope>
</reference>
<dbReference type="EMBL" id="MHNC01000036">
    <property type="protein sequence ID" value="OGZ38083.1"/>
    <property type="molecule type" value="Genomic_DNA"/>
</dbReference>
<protein>
    <recommendedName>
        <fullName evidence="6">Glycosyl transferase family 1 domain-containing protein</fullName>
    </recommendedName>
</protein>